<dbReference type="STRING" id="118101.ATN01_00730"/>
<dbReference type="Pfam" id="PF02401">
    <property type="entry name" value="LYTB"/>
    <property type="match status" value="1"/>
</dbReference>
<dbReference type="Proteomes" id="UP000093070">
    <property type="component" value="Chromosome"/>
</dbReference>
<dbReference type="GO" id="GO:0016114">
    <property type="term" value="P:terpenoid biosynthetic process"/>
    <property type="evidence" value="ECO:0007669"/>
    <property type="project" value="UniProtKB-UniRule"/>
</dbReference>
<reference evidence="6 7" key="1">
    <citation type="submission" date="2015-11" db="EMBL/GenBank/DDBJ databases">
        <title>The complete genome of Buchnera aphidicola from Diuraphis noxia biotype SAM.</title>
        <authorList>
            <person name="Burger N.F.V."/>
            <person name="Oberholster A.-M."/>
        </authorList>
    </citation>
    <scope>NUCLEOTIDE SEQUENCE [LARGE SCALE GENOMIC DNA]</scope>
    <source>
        <strain evidence="6">SAM</strain>
    </source>
</reference>
<keyword evidence="3 5" id="KW-0408">Iron</keyword>
<dbReference type="NCBIfam" id="NF002190">
    <property type="entry name" value="PRK01045.1-4"/>
    <property type="match status" value="1"/>
</dbReference>
<feature type="binding site" evidence="5">
    <location>
        <position position="197"/>
    </location>
    <ligand>
        <name>[4Fe-4S] cluster</name>
        <dbReference type="ChEBI" id="CHEBI:49883"/>
    </ligand>
</feature>
<evidence type="ECO:0000256" key="2">
    <source>
        <dbReference type="ARBA" id="ARBA00022723"/>
    </source>
</evidence>
<feature type="binding site" evidence="5">
    <location>
        <position position="227"/>
    </location>
    <ligand>
        <name>(2E)-4-hydroxy-3-methylbut-2-enyl diphosphate</name>
        <dbReference type="ChEBI" id="CHEBI:128753"/>
    </ligand>
</feature>
<comment type="catalytic activity">
    <reaction evidence="5">
        <text>dimethylallyl diphosphate + 2 oxidized [2Fe-2S]-[ferredoxin] + H2O = (2E)-4-hydroxy-3-methylbut-2-enyl diphosphate + 2 reduced [2Fe-2S]-[ferredoxin] + 2 H(+)</text>
        <dbReference type="Rhea" id="RHEA:24825"/>
        <dbReference type="Rhea" id="RHEA-COMP:10000"/>
        <dbReference type="Rhea" id="RHEA-COMP:10001"/>
        <dbReference type="ChEBI" id="CHEBI:15377"/>
        <dbReference type="ChEBI" id="CHEBI:15378"/>
        <dbReference type="ChEBI" id="CHEBI:33737"/>
        <dbReference type="ChEBI" id="CHEBI:33738"/>
        <dbReference type="ChEBI" id="CHEBI:57623"/>
        <dbReference type="ChEBI" id="CHEBI:128753"/>
        <dbReference type="EC" id="1.17.7.4"/>
    </reaction>
</comment>
<dbReference type="GO" id="GO:0050992">
    <property type="term" value="P:dimethylallyl diphosphate biosynthetic process"/>
    <property type="evidence" value="ECO:0007669"/>
    <property type="project" value="UniProtKB-UniRule"/>
</dbReference>
<comment type="catalytic activity">
    <reaction evidence="5">
        <text>isopentenyl diphosphate + 2 oxidized [2Fe-2S]-[ferredoxin] + H2O = (2E)-4-hydroxy-3-methylbut-2-enyl diphosphate + 2 reduced [2Fe-2S]-[ferredoxin] + 2 H(+)</text>
        <dbReference type="Rhea" id="RHEA:24488"/>
        <dbReference type="Rhea" id="RHEA-COMP:10000"/>
        <dbReference type="Rhea" id="RHEA-COMP:10001"/>
        <dbReference type="ChEBI" id="CHEBI:15377"/>
        <dbReference type="ChEBI" id="CHEBI:15378"/>
        <dbReference type="ChEBI" id="CHEBI:33737"/>
        <dbReference type="ChEBI" id="CHEBI:33738"/>
        <dbReference type="ChEBI" id="CHEBI:128753"/>
        <dbReference type="ChEBI" id="CHEBI:128769"/>
        <dbReference type="EC" id="1.17.7.4"/>
    </reaction>
</comment>
<feature type="binding site" evidence="5">
    <location>
        <position position="227"/>
    </location>
    <ligand>
        <name>dimethylallyl diphosphate</name>
        <dbReference type="ChEBI" id="CHEBI:57623"/>
    </ligand>
</feature>
<dbReference type="CDD" id="cd13944">
    <property type="entry name" value="lytB_ispH"/>
    <property type="match status" value="1"/>
</dbReference>
<comment type="function">
    <text evidence="5">Catalyzes the conversion of 1-hydroxy-2-methyl-2-(E)-butenyl 4-diphosphate (HMBPP) into a mixture of isopentenyl diphosphate (IPP) and dimethylallyl diphosphate (DMAPP). Acts in the terminal step of the DOXP/MEP pathway for isoprenoid precursor biosynthesis.</text>
</comment>
<dbReference type="NCBIfam" id="TIGR00216">
    <property type="entry name" value="ispH_lytB"/>
    <property type="match status" value="1"/>
</dbReference>
<feature type="binding site" evidence="5">
    <location>
        <position position="124"/>
    </location>
    <ligand>
        <name>dimethylallyl diphosphate</name>
        <dbReference type="ChEBI" id="CHEBI:57623"/>
    </ligand>
</feature>
<dbReference type="PANTHER" id="PTHR30426">
    <property type="entry name" value="4-HYDROXY-3-METHYLBUT-2-ENYL DIPHOSPHATE REDUCTASE"/>
    <property type="match status" value="1"/>
</dbReference>
<dbReference type="GO" id="GO:0019288">
    <property type="term" value="P:isopentenyl diphosphate biosynthetic process, methylerythritol 4-phosphate pathway"/>
    <property type="evidence" value="ECO:0007669"/>
    <property type="project" value="UniProtKB-UniRule"/>
</dbReference>
<feature type="binding site" evidence="5">
    <location>
        <position position="226"/>
    </location>
    <ligand>
        <name>dimethylallyl diphosphate</name>
        <dbReference type="ChEBI" id="CHEBI:57623"/>
    </ligand>
</feature>
<feature type="binding site" evidence="5">
    <location>
        <position position="269"/>
    </location>
    <ligand>
        <name>dimethylallyl diphosphate</name>
        <dbReference type="ChEBI" id="CHEBI:57623"/>
    </ligand>
</feature>
<dbReference type="GO" id="GO:0051745">
    <property type="term" value="F:4-hydroxy-3-methylbut-2-enyl diphosphate reductase activity"/>
    <property type="evidence" value="ECO:0007669"/>
    <property type="project" value="UniProtKB-UniRule"/>
</dbReference>
<keyword evidence="2 5" id="KW-0479">Metal-binding</keyword>
<feature type="binding site" evidence="5">
    <location>
        <position position="41"/>
    </location>
    <ligand>
        <name>isopentenyl diphosphate</name>
        <dbReference type="ChEBI" id="CHEBI:128769"/>
    </ligand>
</feature>
<evidence type="ECO:0000313" key="6">
    <source>
        <dbReference type="EMBL" id="ANZ22377.1"/>
    </source>
</evidence>
<dbReference type="EC" id="1.17.7.4" evidence="5"/>
<dbReference type="Gene3D" id="3.40.50.11270">
    <property type="match status" value="1"/>
</dbReference>
<dbReference type="InterPro" id="IPR003451">
    <property type="entry name" value="LytB/IspH"/>
</dbReference>
<evidence type="ECO:0000256" key="1">
    <source>
        <dbReference type="ARBA" id="ARBA00022485"/>
    </source>
</evidence>
<dbReference type="PATRIC" id="fig|118101.4.peg.140"/>
<dbReference type="HAMAP" id="MF_00191">
    <property type="entry name" value="IspH"/>
    <property type="match status" value="1"/>
</dbReference>
<feature type="binding site" evidence="5">
    <location>
        <position position="96"/>
    </location>
    <ligand>
        <name>[4Fe-4S] cluster</name>
        <dbReference type="ChEBI" id="CHEBI:49883"/>
    </ligand>
</feature>
<dbReference type="NCBIfam" id="NF002188">
    <property type="entry name" value="PRK01045.1-2"/>
    <property type="match status" value="1"/>
</dbReference>
<dbReference type="RefSeq" id="WP_075433199.1">
    <property type="nucleotide sequence ID" value="NZ_CP013259.1"/>
</dbReference>
<dbReference type="UniPathway" id="UPA00056">
    <property type="reaction ID" value="UER00097"/>
</dbReference>
<dbReference type="GO" id="GO:0046872">
    <property type="term" value="F:metal ion binding"/>
    <property type="evidence" value="ECO:0007669"/>
    <property type="project" value="UniProtKB-KW"/>
</dbReference>
<feature type="binding site" evidence="5">
    <location>
        <position position="41"/>
    </location>
    <ligand>
        <name>(2E)-4-hydroxy-3-methylbut-2-enyl diphosphate</name>
        <dbReference type="ChEBI" id="CHEBI:128753"/>
    </ligand>
</feature>
<feature type="binding site" evidence="5">
    <location>
        <position position="269"/>
    </location>
    <ligand>
        <name>isopentenyl diphosphate</name>
        <dbReference type="ChEBI" id="CHEBI:128769"/>
    </ligand>
</feature>
<feature type="binding site" evidence="5">
    <location>
        <position position="12"/>
    </location>
    <ligand>
        <name>[4Fe-4S] cluster</name>
        <dbReference type="ChEBI" id="CHEBI:49883"/>
    </ligand>
</feature>
<feature type="binding site" evidence="5">
    <location>
        <position position="226"/>
    </location>
    <ligand>
        <name>isopentenyl diphosphate</name>
        <dbReference type="ChEBI" id="CHEBI:128769"/>
    </ligand>
</feature>
<evidence type="ECO:0000256" key="4">
    <source>
        <dbReference type="ARBA" id="ARBA00023014"/>
    </source>
</evidence>
<comment type="pathway">
    <text evidence="5">Isoprenoid biosynthesis; isopentenyl diphosphate biosynthesis via DXP pathway; isopentenyl diphosphate from 1-deoxy-D-xylulose 5-phosphate: step 6/6.</text>
</comment>
<feature type="binding site" evidence="5">
    <location>
        <position position="74"/>
    </location>
    <ligand>
        <name>dimethylallyl diphosphate</name>
        <dbReference type="ChEBI" id="CHEBI:57623"/>
    </ligand>
</feature>
<dbReference type="EMBL" id="CP013259">
    <property type="protein sequence ID" value="ANZ22377.1"/>
    <property type="molecule type" value="Genomic_DNA"/>
</dbReference>
<protein>
    <recommendedName>
        <fullName evidence="5">4-hydroxy-3-methylbut-2-enyl diphosphate reductase</fullName>
        <shortName evidence="5">HMBPP reductase</shortName>
        <ecNumber evidence="5">1.17.7.4</ecNumber>
    </recommendedName>
</protein>
<keyword evidence="5" id="KW-0414">Isoprene biosynthesis</keyword>
<gene>
    <name evidence="5 6" type="primary">ispH</name>
    <name evidence="6" type="ORF">ATN01_00730</name>
</gene>
<sequence length="323" mass="36429">MNIILANPRGFCAGVKRAILIVENALKIYKKKIYVKHELVHNEYVIKRLRRKGVIFVEKISQIPNYSIVVFSAHGVSKQIKKEAIKKNLIILNATCPLVTKVHKEVSEYSKKGIETILIGHKGHPEVEGTLGQYDNKNGKIYLVQSTQDVNKLSIKNTDKLNFVTQTTLSVTKTQHIISCLKNKFPKICAPNKEDICYATTNRQKAIRELSKISDIIFVIGSKNSSNSNRLAELGREAGILTKLINSFVDIKTKWLKNIHSIGITAGASAPEILVKEVVQYLQTLGANQSVKTIGFEEKNFFKIPQKLLKIQTYKNKMEKNNE</sequence>
<feature type="binding site" evidence="5">
    <location>
        <position position="225"/>
    </location>
    <ligand>
        <name>isopentenyl diphosphate</name>
        <dbReference type="ChEBI" id="CHEBI:128769"/>
    </ligand>
</feature>
<dbReference type="Gene3D" id="3.40.1010.20">
    <property type="entry name" value="4-hydroxy-3-methylbut-2-enyl diphosphate reductase, catalytic domain"/>
    <property type="match status" value="2"/>
</dbReference>
<feature type="binding site" evidence="5">
    <location>
        <position position="227"/>
    </location>
    <ligand>
        <name>isopentenyl diphosphate</name>
        <dbReference type="ChEBI" id="CHEBI:128769"/>
    </ligand>
</feature>
<evidence type="ECO:0000256" key="3">
    <source>
        <dbReference type="ARBA" id="ARBA00023004"/>
    </source>
</evidence>
<comment type="similarity">
    <text evidence="5">Belongs to the IspH family.</text>
</comment>
<feature type="binding site" evidence="5">
    <location>
        <position position="124"/>
    </location>
    <ligand>
        <name>(2E)-4-hydroxy-3-methylbut-2-enyl diphosphate</name>
        <dbReference type="ChEBI" id="CHEBI:128753"/>
    </ligand>
</feature>
<dbReference type="AlphaFoldDB" id="A0A1B2H823"/>
<organism evidence="6 7">
    <name type="scientific">Buchnera aphidicola subsp. Diuraphis noxia</name>
    <dbReference type="NCBI Taxonomy" id="118101"/>
    <lineage>
        <taxon>Bacteria</taxon>
        <taxon>Pseudomonadati</taxon>
        <taxon>Pseudomonadota</taxon>
        <taxon>Gammaproteobacteria</taxon>
        <taxon>Enterobacterales</taxon>
        <taxon>Erwiniaceae</taxon>
        <taxon>Buchnera</taxon>
    </lineage>
</organism>
<feature type="binding site" evidence="5">
    <location>
        <position position="269"/>
    </location>
    <ligand>
        <name>(2E)-4-hydroxy-3-methylbut-2-enyl diphosphate</name>
        <dbReference type="ChEBI" id="CHEBI:128753"/>
    </ligand>
</feature>
<comment type="subunit">
    <text evidence="5">Homodimer.</text>
</comment>
<feature type="active site" description="Proton donor" evidence="5">
    <location>
        <position position="126"/>
    </location>
</feature>
<dbReference type="PANTHER" id="PTHR30426:SF0">
    <property type="entry name" value="4-HYDROXY-3-METHYLBUT-2-ENYL DIPHOSPHATE REDUCTASE"/>
    <property type="match status" value="1"/>
</dbReference>
<keyword evidence="5 6" id="KW-0560">Oxidoreductase</keyword>
<feature type="binding site" evidence="5">
    <location>
        <position position="225"/>
    </location>
    <ligand>
        <name>(2E)-4-hydroxy-3-methylbut-2-enyl diphosphate</name>
        <dbReference type="ChEBI" id="CHEBI:128753"/>
    </ligand>
</feature>
<feature type="binding site" evidence="5">
    <location>
        <position position="74"/>
    </location>
    <ligand>
        <name>isopentenyl diphosphate</name>
        <dbReference type="ChEBI" id="CHEBI:128769"/>
    </ligand>
</feature>
<comment type="cofactor">
    <cofactor evidence="5">
        <name>[4Fe-4S] cluster</name>
        <dbReference type="ChEBI" id="CHEBI:49883"/>
    </cofactor>
    <text evidence="5">Binds 1 [4Fe-4S] cluster per subunit.</text>
</comment>
<keyword evidence="1 5" id="KW-0004">4Fe-4S</keyword>
<dbReference type="OrthoDB" id="9804068at2"/>
<proteinExistence type="inferred from homology"/>
<feature type="binding site" evidence="5">
    <location>
        <position position="167"/>
    </location>
    <ligand>
        <name>(2E)-4-hydroxy-3-methylbut-2-enyl diphosphate</name>
        <dbReference type="ChEBI" id="CHEBI:128753"/>
    </ligand>
</feature>
<feature type="binding site" evidence="5">
    <location>
        <position position="225"/>
    </location>
    <ligand>
        <name>dimethylallyl diphosphate</name>
        <dbReference type="ChEBI" id="CHEBI:57623"/>
    </ligand>
</feature>
<feature type="binding site" evidence="5">
    <location>
        <position position="226"/>
    </location>
    <ligand>
        <name>(2E)-4-hydroxy-3-methylbut-2-enyl diphosphate</name>
        <dbReference type="ChEBI" id="CHEBI:128753"/>
    </ligand>
</feature>
<comment type="pathway">
    <text evidence="5">Isoprenoid biosynthesis; dimethylallyl diphosphate biosynthesis; dimethylallyl diphosphate from (2E)-4-hydroxy-3-methylbutenyl diphosphate: step 1/1.</text>
</comment>
<accession>A0A1B2H823</accession>
<evidence type="ECO:0000256" key="5">
    <source>
        <dbReference type="HAMAP-Rule" id="MF_00191"/>
    </source>
</evidence>
<feature type="binding site" evidence="5">
    <location>
        <position position="124"/>
    </location>
    <ligand>
        <name>isopentenyl diphosphate</name>
        <dbReference type="ChEBI" id="CHEBI:128769"/>
    </ligand>
</feature>
<dbReference type="GO" id="GO:0051539">
    <property type="term" value="F:4 iron, 4 sulfur cluster binding"/>
    <property type="evidence" value="ECO:0007669"/>
    <property type="project" value="UniProtKB-UniRule"/>
</dbReference>
<feature type="binding site" evidence="5">
    <location>
        <position position="41"/>
    </location>
    <ligand>
        <name>dimethylallyl diphosphate</name>
        <dbReference type="ChEBI" id="CHEBI:57623"/>
    </ligand>
</feature>
<dbReference type="UniPathway" id="UPA00059">
    <property type="reaction ID" value="UER00105"/>
</dbReference>
<feature type="binding site" evidence="5">
    <location>
        <position position="74"/>
    </location>
    <ligand>
        <name>(2E)-4-hydroxy-3-methylbut-2-enyl diphosphate</name>
        <dbReference type="ChEBI" id="CHEBI:128753"/>
    </ligand>
</feature>
<name>A0A1B2H823_BUCDN</name>
<keyword evidence="4 5" id="KW-0411">Iron-sulfur</keyword>
<evidence type="ECO:0000313" key="7">
    <source>
        <dbReference type="Proteomes" id="UP000093070"/>
    </source>
</evidence>